<gene>
    <name evidence="2" type="ORF">ACFP90_19450</name>
</gene>
<proteinExistence type="predicted"/>
<reference evidence="3" key="1">
    <citation type="journal article" date="2019" name="Int. J. Syst. Evol. Microbiol.">
        <title>The Global Catalogue of Microorganisms (GCM) 10K type strain sequencing project: providing services to taxonomists for standard genome sequencing and annotation.</title>
        <authorList>
            <consortium name="The Broad Institute Genomics Platform"/>
            <consortium name="The Broad Institute Genome Sequencing Center for Infectious Disease"/>
            <person name="Wu L."/>
            <person name="Ma J."/>
        </authorList>
    </citation>
    <scope>NUCLEOTIDE SEQUENCE [LARGE SCALE GENOMIC DNA]</scope>
    <source>
        <strain evidence="3">CCUG 63830</strain>
    </source>
</reference>
<feature type="transmembrane region" description="Helical" evidence="1">
    <location>
        <begin position="6"/>
        <end position="23"/>
    </location>
</feature>
<organism evidence="2 3">
    <name type="scientific">Deinococcus multiflagellatus</name>
    <dbReference type="NCBI Taxonomy" id="1656887"/>
    <lineage>
        <taxon>Bacteria</taxon>
        <taxon>Thermotogati</taxon>
        <taxon>Deinococcota</taxon>
        <taxon>Deinococci</taxon>
        <taxon>Deinococcales</taxon>
        <taxon>Deinococcaceae</taxon>
        <taxon>Deinococcus</taxon>
    </lineage>
</organism>
<accession>A0ABW1ZPN4</accession>
<evidence type="ECO:0008006" key="4">
    <source>
        <dbReference type="Google" id="ProtNLM"/>
    </source>
</evidence>
<sequence length="148" mass="14993">MLGGAFLTLFTYGLMWGLGRLGAGRAGRAAEVYGASFALLPPLYLLVTALALLTPEAAWRPDPAALAQAGENSRKVQQLALAGLAQTAPAALLLAVTVLGTAAQCALAFPAFAVLTGRPARAAAGTLLPLLPALAVGFIALAPLLFSR</sequence>
<name>A0ABW1ZPN4_9DEIO</name>
<feature type="transmembrane region" description="Helical" evidence="1">
    <location>
        <begin position="32"/>
        <end position="53"/>
    </location>
</feature>
<keyword evidence="1" id="KW-0472">Membrane</keyword>
<evidence type="ECO:0000313" key="3">
    <source>
        <dbReference type="Proteomes" id="UP001596317"/>
    </source>
</evidence>
<keyword evidence="1" id="KW-0812">Transmembrane</keyword>
<feature type="transmembrane region" description="Helical" evidence="1">
    <location>
        <begin position="127"/>
        <end position="146"/>
    </location>
</feature>
<evidence type="ECO:0000256" key="1">
    <source>
        <dbReference type="SAM" id="Phobius"/>
    </source>
</evidence>
<comment type="caution">
    <text evidence="2">The sequence shown here is derived from an EMBL/GenBank/DDBJ whole genome shotgun (WGS) entry which is preliminary data.</text>
</comment>
<keyword evidence="3" id="KW-1185">Reference proteome</keyword>
<evidence type="ECO:0000313" key="2">
    <source>
        <dbReference type="EMBL" id="MFC6662256.1"/>
    </source>
</evidence>
<keyword evidence="1" id="KW-1133">Transmembrane helix</keyword>
<dbReference type="RefSeq" id="WP_380058014.1">
    <property type="nucleotide sequence ID" value="NZ_JBHSWB010000001.1"/>
</dbReference>
<dbReference type="EMBL" id="JBHSWB010000001">
    <property type="protein sequence ID" value="MFC6662256.1"/>
    <property type="molecule type" value="Genomic_DNA"/>
</dbReference>
<dbReference type="Proteomes" id="UP001596317">
    <property type="component" value="Unassembled WGS sequence"/>
</dbReference>
<protein>
    <recommendedName>
        <fullName evidence="4">Yip1 domain-containing protein</fullName>
    </recommendedName>
</protein>
<feature type="transmembrane region" description="Helical" evidence="1">
    <location>
        <begin position="90"/>
        <end position="115"/>
    </location>
</feature>